<dbReference type="EMBL" id="FLQX01000111">
    <property type="protein sequence ID" value="SBT06658.1"/>
    <property type="molecule type" value="Genomic_DNA"/>
</dbReference>
<sequence length="536" mass="61695">MKLPQSVGEVLREHVVLENESIDRMYLNVYVPQLQRIGGVVWYLRGHLGQRFASTVAIAPKTEQFVAAIEKFAKRRGVDVVSFRKDQRKDDVTQEYLAKFEADEGVLYIGRAQEKARVVRTEKRHSTITGGTYPWVVDGSAFVNYYYFYCVDEDFGPFFLKFCSYFPYNAKLCLNGNEYAKCQLRKQGIAFQALDNGILSCADPKALQRICDELDATKIDGLLRKWLDRLPHPFDDKDRAAGYRYELSILQAEFALTQVLDHPVTGRVFFEQVIRENLDIGRPDQVQLIFNRRVTRRTPGRFRTRVITEGVTPSLHVDYKRSRIKQYHKESQALRTETTINDTRDFGIGRLLHNLPALRRVGFAANRRLLEVERVSHDCALGEEAFQDLQHPRQIAGQRVPALRFADPQVQALLHALLMFVFLPQGFTNKELRQVFAVLLGKCSGEIKPGRMSYELRRLRLHGLIERIPKSHRYRLTEHGLRTAMFYTRVYARVLRPGLAILSAHDDKTSPSPLHRTFQAAEKAVHSWCDNAKIAA</sequence>
<evidence type="ECO:0000313" key="1">
    <source>
        <dbReference type="EMBL" id="SBT06658.1"/>
    </source>
</evidence>
<dbReference type="AlphaFoldDB" id="A0A1A8XRS2"/>
<organism evidence="1 2">
    <name type="scientific">Candidatus Accumulibacter aalborgensis</name>
    <dbReference type="NCBI Taxonomy" id="1860102"/>
    <lineage>
        <taxon>Bacteria</taxon>
        <taxon>Pseudomonadati</taxon>
        <taxon>Pseudomonadota</taxon>
        <taxon>Betaproteobacteria</taxon>
        <taxon>Candidatus Accumulibacter</taxon>
    </lineage>
</organism>
<keyword evidence="2" id="KW-1185">Reference proteome</keyword>
<dbReference type="RefSeq" id="WP_186407271.1">
    <property type="nucleotide sequence ID" value="NZ_FLQX01000111.1"/>
</dbReference>
<dbReference type="Proteomes" id="UP000199169">
    <property type="component" value="Unassembled WGS sequence"/>
</dbReference>
<protein>
    <submittedName>
        <fullName evidence="1">Uncharacterized protein</fullName>
    </submittedName>
</protein>
<proteinExistence type="predicted"/>
<accession>A0A1A8XRS2</accession>
<reference evidence="1 2" key="1">
    <citation type="submission" date="2016-06" db="EMBL/GenBank/DDBJ databases">
        <authorList>
            <person name="Kjaerup R.B."/>
            <person name="Dalgaard T.S."/>
            <person name="Juul-Madsen H.R."/>
        </authorList>
    </citation>
    <scope>NUCLEOTIDE SEQUENCE [LARGE SCALE GENOMIC DNA]</scope>
    <source>
        <strain evidence="1">3</strain>
    </source>
</reference>
<dbReference type="STRING" id="1860102.ACCAA_350063"/>
<evidence type="ECO:0000313" key="2">
    <source>
        <dbReference type="Proteomes" id="UP000199169"/>
    </source>
</evidence>
<gene>
    <name evidence="1" type="ORF">ACCAA_350063</name>
</gene>
<name>A0A1A8XRS2_9PROT</name>